<dbReference type="EMBL" id="ML994620">
    <property type="protein sequence ID" value="KAF2189682.1"/>
    <property type="molecule type" value="Genomic_DNA"/>
</dbReference>
<dbReference type="AlphaFoldDB" id="A0A6A6EFS5"/>
<keyword evidence="2" id="KW-1185">Reference proteome</keyword>
<dbReference type="Proteomes" id="UP000800200">
    <property type="component" value="Unassembled WGS sequence"/>
</dbReference>
<evidence type="ECO:0000313" key="2">
    <source>
        <dbReference type="Proteomes" id="UP000800200"/>
    </source>
</evidence>
<name>A0A6A6EFS5_9PEZI</name>
<gene>
    <name evidence="1" type="ORF">K469DRAFT_46057</name>
</gene>
<organism evidence="1 2">
    <name type="scientific">Zopfia rhizophila CBS 207.26</name>
    <dbReference type="NCBI Taxonomy" id="1314779"/>
    <lineage>
        <taxon>Eukaryota</taxon>
        <taxon>Fungi</taxon>
        <taxon>Dikarya</taxon>
        <taxon>Ascomycota</taxon>
        <taxon>Pezizomycotina</taxon>
        <taxon>Dothideomycetes</taxon>
        <taxon>Dothideomycetes incertae sedis</taxon>
        <taxon>Zopfiaceae</taxon>
        <taxon>Zopfia</taxon>
    </lineage>
</organism>
<sequence length="81" mass="9530">MTLKIGIRIGSICASQRIHWSRNGNREKVVRSLLMVLFKHCRNGQSRLRWLLLLGLLHSVRAKPRWLRNVNKGLLWTRAMD</sequence>
<reference evidence="1" key="1">
    <citation type="journal article" date="2020" name="Stud. Mycol.">
        <title>101 Dothideomycetes genomes: a test case for predicting lifestyles and emergence of pathogens.</title>
        <authorList>
            <person name="Haridas S."/>
            <person name="Albert R."/>
            <person name="Binder M."/>
            <person name="Bloem J."/>
            <person name="Labutti K."/>
            <person name="Salamov A."/>
            <person name="Andreopoulos B."/>
            <person name="Baker S."/>
            <person name="Barry K."/>
            <person name="Bills G."/>
            <person name="Bluhm B."/>
            <person name="Cannon C."/>
            <person name="Castanera R."/>
            <person name="Culley D."/>
            <person name="Daum C."/>
            <person name="Ezra D."/>
            <person name="Gonzalez J."/>
            <person name="Henrissat B."/>
            <person name="Kuo A."/>
            <person name="Liang C."/>
            <person name="Lipzen A."/>
            <person name="Lutzoni F."/>
            <person name="Magnuson J."/>
            <person name="Mondo S."/>
            <person name="Nolan M."/>
            <person name="Ohm R."/>
            <person name="Pangilinan J."/>
            <person name="Park H.-J."/>
            <person name="Ramirez L."/>
            <person name="Alfaro M."/>
            <person name="Sun H."/>
            <person name="Tritt A."/>
            <person name="Yoshinaga Y."/>
            <person name="Zwiers L.-H."/>
            <person name="Turgeon B."/>
            <person name="Goodwin S."/>
            <person name="Spatafora J."/>
            <person name="Crous P."/>
            <person name="Grigoriev I."/>
        </authorList>
    </citation>
    <scope>NUCLEOTIDE SEQUENCE</scope>
    <source>
        <strain evidence="1">CBS 207.26</strain>
    </source>
</reference>
<proteinExistence type="predicted"/>
<evidence type="ECO:0000313" key="1">
    <source>
        <dbReference type="EMBL" id="KAF2189682.1"/>
    </source>
</evidence>
<accession>A0A6A6EFS5</accession>
<protein>
    <submittedName>
        <fullName evidence="1">Uncharacterized protein</fullName>
    </submittedName>
</protein>